<name>A0A1H3WP14_9EURY</name>
<dbReference type="EMBL" id="FNQT01000001">
    <property type="protein sequence ID" value="SDZ88876.1"/>
    <property type="molecule type" value="Genomic_DNA"/>
</dbReference>
<dbReference type="Pfam" id="PF24460">
    <property type="entry name" value="DUF7575"/>
    <property type="match status" value="1"/>
</dbReference>
<keyword evidence="1" id="KW-0472">Membrane</keyword>
<evidence type="ECO:0000313" key="3">
    <source>
        <dbReference type="EMBL" id="SDZ88876.1"/>
    </source>
</evidence>
<keyword evidence="4" id="KW-1185">Reference proteome</keyword>
<proteinExistence type="predicted"/>
<accession>A0A1H3WP14</accession>
<evidence type="ECO:0000259" key="2">
    <source>
        <dbReference type="Pfam" id="PF24460"/>
    </source>
</evidence>
<feature type="domain" description="DUF7575" evidence="2">
    <location>
        <begin position="94"/>
        <end position="116"/>
    </location>
</feature>
<dbReference type="InterPro" id="IPR055997">
    <property type="entry name" value="DUF7575"/>
</dbReference>
<sequence>MTNRRVVVAVFVSLVGAVFGIAGVGHAYLRRWKRAVAWFSLVLGAGLVLVTSFANPATATVSTLPLRVTVPVGVLLALNTVDAHRVARGMDTPEGESCPSCGRTLDSELEFCPWCAGSPEGERREDDG</sequence>
<reference evidence="3 4" key="1">
    <citation type="submission" date="2016-10" db="EMBL/GenBank/DDBJ databases">
        <authorList>
            <person name="de Groot N.N."/>
        </authorList>
    </citation>
    <scope>NUCLEOTIDE SEQUENCE [LARGE SCALE GENOMIC DNA]</scope>
    <source>
        <strain evidence="3 4">CGMCC 1.8712</strain>
    </source>
</reference>
<dbReference type="AlphaFoldDB" id="A0A1H3WP14"/>
<dbReference type="RefSeq" id="WP_092632407.1">
    <property type="nucleotide sequence ID" value="NZ_FNQT01000001.1"/>
</dbReference>
<evidence type="ECO:0000313" key="4">
    <source>
        <dbReference type="Proteomes" id="UP000236755"/>
    </source>
</evidence>
<dbReference type="STRING" id="555874.SAMN04488065_1024"/>
<gene>
    <name evidence="3" type="ORF">SAMN04488065_1024</name>
</gene>
<keyword evidence="1" id="KW-1133">Transmembrane helix</keyword>
<evidence type="ECO:0000256" key="1">
    <source>
        <dbReference type="SAM" id="Phobius"/>
    </source>
</evidence>
<feature type="transmembrane region" description="Helical" evidence="1">
    <location>
        <begin position="6"/>
        <end position="29"/>
    </location>
</feature>
<dbReference type="Proteomes" id="UP000236755">
    <property type="component" value="Unassembled WGS sequence"/>
</dbReference>
<protein>
    <recommendedName>
        <fullName evidence="2">DUF7575 domain-containing protein</fullName>
    </recommendedName>
</protein>
<feature type="transmembrane region" description="Helical" evidence="1">
    <location>
        <begin position="36"/>
        <end position="58"/>
    </location>
</feature>
<keyword evidence="1" id="KW-0812">Transmembrane</keyword>
<dbReference type="OrthoDB" id="204947at2157"/>
<organism evidence="3 4">
    <name type="scientific">Haloplanus vescus</name>
    <dbReference type="NCBI Taxonomy" id="555874"/>
    <lineage>
        <taxon>Archaea</taxon>
        <taxon>Methanobacteriati</taxon>
        <taxon>Methanobacteriota</taxon>
        <taxon>Stenosarchaea group</taxon>
        <taxon>Halobacteria</taxon>
        <taxon>Halobacteriales</taxon>
        <taxon>Haloferacaceae</taxon>
        <taxon>Haloplanus</taxon>
    </lineage>
</organism>